<organism evidence="3 4">
    <name type="scientific">Sphingobacterium psychroaquaticum</name>
    <dbReference type="NCBI Taxonomy" id="561061"/>
    <lineage>
        <taxon>Bacteria</taxon>
        <taxon>Pseudomonadati</taxon>
        <taxon>Bacteroidota</taxon>
        <taxon>Sphingobacteriia</taxon>
        <taxon>Sphingobacteriales</taxon>
        <taxon>Sphingobacteriaceae</taxon>
        <taxon>Sphingobacterium</taxon>
    </lineage>
</organism>
<evidence type="ECO:0000313" key="3">
    <source>
        <dbReference type="EMBL" id="SMG31615.1"/>
    </source>
</evidence>
<evidence type="ECO:0000259" key="2">
    <source>
        <dbReference type="Pfam" id="PF01619"/>
    </source>
</evidence>
<dbReference type="PANTHER" id="PTHR13914:SF0">
    <property type="entry name" value="PROLINE DEHYDROGENASE 1, MITOCHONDRIAL"/>
    <property type="match status" value="1"/>
</dbReference>
<dbReference type="InterPro" id="IPR002872">
    <property type="entry name" value="Proline_DH_dom"/>
</dbReference>
<evidence type="ECO:0000313" key="4">
    <source>
        <dbReference type="Proteomes" id="UP000192980"/>
    </source>
</evidence>
<proteinExistence type="predicted"/>
<protein>
    <submittedName>
        <fullName evidence="3">L-proline dehydrogenase</fullName>
    </submittedName>
</protein>
<dbReference type="Gene3D" id="3.20.20.220">
    <property type="match status" value="1"/>
</dbReference>
<reference evidence="3 4" key="1">
    <citation type="submission" date="2017-04" db="EMBL/GenBank/DDBJ databases">
        <authorList>
            <person name="Afonso C.L."/>
            <person name="Miller P.J."/>
            <person name="Scott M.A."/>
            <person name="Spackman E."/>
            <person name="Goraichik I."/>
            <person name="Dimitrov K.M."/>
            <person name="Suarez D.L."/>
            <person name="Swayne D.E."/>
        </authorList>
    </citation>
    <scope>NUCLEOTIDE SEQUENCE [LARGE SCALE GENOMIC DNA]</scope>
    <source>
        <strain evidence="3 4">DSM 22418</strain>
    </source>
</reference>
<accession>A0A1X7JV86</accession>
<dbReference type="PANTHER" id="PTHR13914">
    <property type="entry name" value="PROLINE OXIDASE"/>
    <property type="match status" value="1"/>
</dbReference>
<dbReference type="GO" id="GO:0004657">
    <property type="term" value="F:proline dehydrogenase activity"/>
    <property type="evidence" value="ECO:0007669"/>
    <property type="project" value="InterPro"/>
</dbReference>
<dbReference type="Pfam" id="PF01619">
    <property type="entry name" value="Pro_dh"/>
    <property type="match status" value="1"/>
</dbReference>
<dbReference type="GO" id="GO:0010133">
    <property type="term" value="P:L-proline catabolic process to L-glutamate"/>
    <property type="evidence" value="ECO:0007669"/>
    <property type="project" value="TreeGrafter"/>
</dbReference>
<feature type="domain" description="Proline dehydrogenase" evidence="2">
    <location>
        <begin position="92"/>
        <end position="388"/>
    </location>
</feature>
<name>A0A1X7JV86_9SPHI</name>
<keyword evidence="4" id="KW-1185">Reference proteome</keyword>
<dbReference type="STRING" id="561061.SAMN05660862_2196"/>
<dbReference type="GO" id="GO:0071949">
    <property type="term" value="F:FAD binding"/>
    <property type="evidence" value="ECO:0007669"/>
    <property type="project" value="TreeGrafter"/>
</dbReference>
<evidence type="ECO:0000256" key="1">
    <source>
        <dbReference type="ARBA" id="ARBA00023002"/>
    </source>
</evidence>
<dbReference type="AlphaFoldDB" id="A0A1X7JV86"/>
<dbReference type="EMBL" id="FXAU01000003">
    <property type="protein sequence ID" value="SMG31615.1"/>
    <property type="molecule type" value="Genomic_DNA"/>
</dbReference>
<dbReference type="Proteomes" id="UP000192980">
    <property type="component" value="Unassembled WGS sequence"/>
</dbReference>
<sequence length="407" mass="45873">MSINFFLPQYMIENSQMKLDFNNTEVAFRNKSDNDLEKAYWLFKMVASNSLIKIGTPLTNFALKIGLPIQGIIRNTIYKQFCGGESIEGCARAITELGAGNVTTILDYSVEGEESEASFDETCAEILRTVAYAKKNSLISFCVFKPTGLGRFDLFAKIDAKETLTAAEQAEFEKVHQRIDQICKACYDAKIKVLVDAEHSWIQDTIDDLAREMMEKYNKEAAIVYNTYQLYRSDKLASLKADFAYAQTQNFYLGAKLVRGAYMEIERQRAGENNYPSPIQPTKQSADADYNEAVTFCLDHVNRIGFMAGTHNEESSRLLAEELVSRGLSPKNDHIFFAQLLGMSDNLSFNLAAAGFNVAKYMPYGPVKAVMPYLFRRAQENTSVGGQTGRELGLIMREKERRRKVKG</sequence>
<gene>
    <name evidence="3" type="ORF">SAMN05660862_2196</name>
</gene>
<dbReference type="SUPFAM" id="SSF51730">
    <property type="entry name" value="FAD-linked oxidoreductase"/>
    <property type="match status" value="1"/>
</dbReference>
<keyword evidence="1" id="KW-0560">Oxidoreductase</keyword>
<dbReference type="InterPro" id="IPR029041">
    <property type="entry name" value="FAD-linked_oxidoreductase-like"/>
</dbReference>
<dbReference type="InterPro" id="IPR015659">
    <property type="entry name" value="Proline_oxidase"/>
</dbReference>